<gene>
    <name evidence="2" type="ORF">K788_0001447</name>
</gene>
<keyword evidence="2" id="KW-0614">Plasmid</keyword>
<accession>A0A0P0RMR4</accession>
<dbReference type="InterPro" id="IPR004675">
    <property type="entry name" value="AhpD_core"/>
</dbReference>
<evidence type="ECO:0000313" key="2">
    <source>
        <dbReference type="EMBL" id="ALL70209.1"/>
    </source>
</evidence>
<dbReference type="EMBL" id="CP012748">
    <property type="protein sequence ID" value="ALL70209.1"/>
    <property type="molecule type" value="Genomic_DNA"/>
</dbReference>
<dbReference type="Gene3D" id="1.20.1290.10">
    <property type="entry name" value="AhpD-like"/>
    <property type="match status" value="1"/>
</dbReference>
<geneLocation type="plasmid" evidence="3"/>
<dbReference type="Proteomes" id="UP000019146">
    <property type="component" value="Plasmid unnamed"/>
</dbReference>
<evidence type="ECO:0000313" key="3">
    <source>
        <dbReference type="Proteomes" id="UP000019146"/>
    </source>
</evidence>
<evidence type="ECO:0000259" key="1">
    <source>
        <dbReference type="Pfam" id="PF02627"/>
    </source>
</evidence>
<sequence>MSQDRTHAEEARLLGALERKHAGPKAFRALSAPVWRDGHLSEKDKHLVAVAVAQVTRCAFCIEHHAELARKFGASEQEAFAVSYIAAALESLGDAALSFGKEGYTLDNEAHLAGKPVASARADFLRAVLDTDALKAGLVSIVAAAVAYTQANEARRQLFHQQALDADEHVEALDEAYAIVVVLRAGAVYSHTLHVANAFTDA</sequence>
<dbReference type="PANTHER" id="PTHR33930">
    <property type="entry name" value="ALKYL HYDROPEROXIDE REDUCTASE AHPD"/>
    <property type="match status" value="1"/>
</dbReference>
<dbReference type="InterPro" id="IPR003779">
    <property type="entry name" value="CMD-like"/>
</dbReference>
<reference evidence="2 3" key="1">
    <citation type="journal article" date="2014" name="Genome Announc.">
        <title>Draft Genome Sequence of the Haloacid-Degrading Burkholderia caribensis Strain MBA4.</title>
        <authorList>
            <person name="Pan Y."/>
            <person name="Kong K.F."/>
            <person name="Tsang J.S."/>
        </authorList>
    </citation>
    <scope>NUCLEOTIDE SEQUENCE [LARGE SCALE GENOMIC DNA]</scope>
    <source>
        <strain evidence="2 3">MBA4</strain>
        <plasmid evidence="3">Plasmid</plasmid>
    </source>
</reference>
<dbReference type="AlphaFoldDB" id="A0A0P0RMR4"/>
<proteinExistence type="predicted"/>
<name>A0A0P0RMR4_9BURK</name>
<dbReference type="NCBIfam" id="TIGR00778">
    <property type="entry name" value="ahpD_dom"/>
    <property type="match status" value="1"/>
</dbReference>
<dbReference type="PANTHER" id="PTHR33930:SF2">
    <property type="entry name" value="BLR3452 PROTEIN"/>
    <property type="match status" value="1"/>
</dbReference>
<dbReference type="Pfam" id="PF02627">
    <property type="entry name" value="CMD"/>
    <property type="match status" value="1"/>
</dbReference>
<dbReference type="SUPFAM" id="SSF69118">
    <property type="entry name" value="AhpD-like"/>
    <property type="match status" value="1"/>
</dbReference>
<organism evidence="2 3">
    <name type="scientific">Paraburkholderia caribensis MBA4</name>
    <dbReference type="NCBI Taxonomy" id="1323664"/>
    <lineage>
        <taxon>Bacteria</taxon>
        <taxon>Pseudomonadati</taxon>
        <taxon>Pseudomonadota</taxon>
        <taxon>Betaproteobacteria</taxon>
        <taxon>Burkholderiales</taxon>
        <taxon>Burkholderiaceae</taxon>
        <taxon>Paraburkholderia</taxon>
    </lineage>
</organism>
<dbReference type="KEGG" id="bcai:K788_0001447"/>
<protein>
    <submittedName>
        <fullName evidence="2">Putative gamma-carboxymuconolactone decarboxylase subunit-like protein</fullName>
    </submittedName>
</protein>
<dbReference type="InterPro" id="IPR029032">
    <property type="entry name" value="AhpD-like"/>
</dbReference>
<feature type="domain" description="Carboxymuconolactone decarboxylase-like" evidence="1">
    <location>
        <begin position="25"/>
        <end position="89"/>
    </location>
</feature>
<dbReference type="GeneID" id="69973697"/>
<dbReference type="RefSeq" id="WP_051453905.1">
    <property type="nucleotide sequence ID" value="NZ_CP012748.1"/>
</dbReference>
<dbReference type="GO" id="GO:0051920">
    <property type="term" value="F:peroxiredoxin activity"/>
    <property type="evidence" value="ECO:0007669"/>
    <property type="project" value="InterPro"/>
</dbReference>